<dbReference type="InterPro" id="IPR015402">
    <property type="entry name" value="DUF1980"/>
</dbReference>
<evidence type="ECO:0000313" key="4">
    <source>
        <dbReference type="EMBL" id="MFD2611800.1"/>
    </source>
</evidence>
<dbReference type="PANTHER" id="PTHR40047:SF1">
    <property type="entry name" value="UPF0703 PROTEIN YCGQ"/>
    <property type="match status" value="1"/>
</dbReference>
<evidence type="ECO:0000259" key="2">
    <source>
        <dbReference type="Pfam" id="PF09323"/>
    </source>
</evidence>
<keyword evidence="1" id="KW-0812">Transmembrane</keyword>
<dbReference type="NCBIfam" id="TIGR03943">
    <property type="entry name" value="TIGR03943 family putative permease subunit"/>
    <property type="match status" value="1"/>
</dbReference>
<dbReference type="InterPro" id="IPR052955">
    <property type="entry name" value="UPF0703_membrane_permease"/>
</dbReference>
<protein>
    <submittedName>
        <fullName evidence="4">TIGR03943 family putative permease subunit</fullName>
    </submittedName>
</protein>
<comment type="caution">
    <text evidence="4">The sequence shown here is derived from an EMBL/GenBank/DDBJ whole genome shotgun (WGS) entry which is preliminary data.</text>
</comment>
<evidence type="ECO:0000259" key="3">
    <source>
        <dbReference type="Pfam" id="PF21537"/>
    </source>
</evidence>
<feature type="transmembrane region" description="Helical" evidence="1">
    <location>
        <begin position="12"/>
        <end position="29"/>
    </location>
</feature>
<feature type="domain" description="DUF1980" evidence="3">
    <location>
        <begin position="156"/>
        <end position="291"/>
    </location>
</feature>
<dbReference type="InterPro" id="IPR048447">
    <property type="entry name" value="DUF1980_C"/>
</dbReference>
<gene>
    <name evidence="4" type="ORF">ACFSUF_05115</name>
</gene>
<dbReference type="InterPro" id="IPR048493">
    <property type="entry name" value="DUF1980_N"/>
</dbReference>
<dbReference type="PANTHER" id="PTHR40047">
    <property type="entry name" value="UPF0703 PROTEIN YCGQ"/>
    <property type="match status" value="1"/>
</dbReference>
<keyword evidence="5" id="KW-1185">Reference proteome</keyword>
<dbReference type="Pfam" id="PF21537">
    <property type="entry name" value="DUF1980_C"/>
    <property type="match status" value="1"/>
</dbReference>
<dbReference type="RefSeq" id="WP_377600788.1">
    <property type="nucleotide sequence ID" value="NZ_JBHUME010000005.1"/>
</dbReference>
<accession>A0ABW5P9W8</accession>
<feature type="transmembrane region" description="Helical" evidence="1">
    <location>
        <begin position="44"/>
        <end position="62"/>
    </location>
</feature>
<keyword evidence="1" id="KW-1133">Transmembrane helix</keyword>
<reference evidence="5" key="1">
    <citation type="journal article" date="2019" name="Int. J. Syst. Evol. Microbiol.">
        <title>The Global Catalogue of Microorganisms (GCM) 10K type strain sequencing project: providing services to taxonomists for standard genome sequencing and annotation.</title>
        <authorList>
            <consortium name="The Broad Institute Genomics Platform"/>
            <consortium name="The Broad Institute Genome Sequencing Center for Infectious Disease"/>
            <person name="Wu L."/>
            <person name="Ma J."/>
        </authorList>
    </citation>
    <scope>NUCLEOTIDE SEQUENCE [LARGE SCALE GENOMIC DNA]</scope>
    <source>
        <strain evidence="5">KCTC 3950</strain>
    </source>
</reference>
<name>A0ABW5P9W8_9BACL</name>
<proteinExistence type="predicted"/>
<dbReference type="Proteomes" id="UP001597541">
    <property type="component" value="Unassembled WGS sequence"/>
</dbReference>
<keyword evidence="1" id="KW-0472">Membrane</keyword>
<organism evidence="4 5">
    <name type="scientific">Paenibacillus gansuensis</name>
    <dbReference type="NCBI Taxonomy" id="306542"/>
    <lineage>
        <taxon>Bacteria</taxon>
        <taxon>Bacillati</taxon>
        <taxon>Bacillota</taxon>
        <taxon>Bacilli</taxon>
        <taxon>Bacillales</taxon>
        <taxon>Paenibacillaceae</taxon>
        <taxon>Paenibacillus</taxon>
    </lineage>
</organism>
<feature type="domain" description="DUF1980" evidence="2">
    <location>
        <begin position="13"/>
        <end position="123"/>
    </location>
</feature>
<evidence type="ECO:0000256" key="1">
    <source>
        <dbReference type="SAM" id="Phobius"/>
    </source>
</evidence>
<evidence type="ECO:0000313" key="5">
    <source>
        <dbReference type="Proteomes" id="UP001597541"/>
    </source>
</evidence>
<dbReference type="EMBL" id="JBHUME010000005">
    <property type="protein sequence ID" value="MFD2611800.1"/>
    <property type="molecule type" value="Genomic_DNA"/>
</dbReference>
<sequence length="297" mass="32755">MADLRIRKVHTVLRAVILAGLALFIADLVKRGSMSLYIAPRMELYVKCASLVLYAGAVYHIYRLFRLKPETEHDCGCGHDHAPPSSSIRSLVIYSLFIVPVAMGILLPDHTLSSSMAAQKGMNWSAASALKTGNDAGSAPSLPEGKKPSLDSLFPSTPFTEEYAAYAKQLYSQDLIRITSENYIDALTTLDLYQEAFAGKRISVSGFLFRDETMAPDEFAVSRFSVQCCSADALPLGILAELRNGRKLQDDQWFRVTGKLTVIKRNGEPRMKLELSSAVAIQPPKDPYVYQSAELPE</sequence>
<feature type="transmembrane region" description="Helical" evidence="1">
    <location>
        <begin position="91"/>
        <end position="108"/>
    </location>
</feature>
<dbReference type="Pfam" id="PF09323">
    <property type="entry name" value="DUF1980"/>
    <property type="match status" value="1"/>
</dbReference>